<keyword evidence="2" id="KW-1185">Reference proteome</keyword>
<protein>
    <submittedName>
        <fullName evidence="1">ATP-binding protein</fullName>
    </submittedName>
</protein>
<accession>A0ABW2I5K6</accession>
<dbReference type="Pfam" id="PF13424">
    <property type="entry name" value="TPR_12"/>
    <property type="match status" value="2"/>
</dbReference>
<dbReference type="PRINTS" id="PR00364">
    <property type="entry name" value="DISEASERSIST"/>
</dbReference>
<keyword evidence="1" id="KW-0067">ATP-binding</keyword>
<dbReference type="SUPFAM" id="SSF52540">
    <property type="entry name" value="P-loop containing nucleoside triphosphate hydrolases"/>
    <property type="match status" value="1"/>
</dbReference>
<dbReference type="SMART" id="SM00028">
    <property type="entry name" value="TPR"/>
    <property type="match status" value="5"/>
</dbReference>
<dbReference type="InterPro" id="IPR011990">
    <property type="entry name" value="TPR-like_helical_dom_sf"/>
</dbReference>
<dbReference type="InterPro" id="IPR019734">
    <property type="entry name" value="TPR_rpt"/>
</dbReference>
<comment type="caution">
    <text evidence="1">The sequence shown here is derived from an EMBL/GenBank/DDBJ whole genome shotgun (WGS) entry which is preliminary data.</text>
</comment>
<dbReference type="Gene3D" id="1.25.40.10">
    <property type="entry name" value="Tetratricopeptide repeat domain"/>
    <property type="match status" value="1"/>
</dbReference>
<dbReference type="EMBL" id="JBHTBJ010000082">
    <property type="protein sequence ID" value="MFC7280174.1"/>
    <property type="molecule type" value="Genomic_DNA"/>
</dbReference>
<evidence type="ECO:0000313" key="2">
    <source>
        <dbReference type="Proteomes" id="UP001596548"/>
    </source>
</evidence>
<keyword evidence="1" id="KW-0547">Nucleotide-binding</keyword>
<evidence type="ECO:0000313" key="1">
    <source>
        <dbReference type="EMBL" id="MFC7280174.1"/>
    </source>
</evidence>
<organism evidence="1 2">
    <name type="scientific">Paractinoplanes rhizophilus</name>
    <dbReference type="NCBI Taxonomy" id="1416877"/>
    <lineage>
        <taxon>Bacteria</taxon>
        <taxon>Bacillati</taxon>
        <taxon>Actinomycetota</taxon>
        <taxon>Actinomycetes</taxon>
        <taxon>Micromonosporales</taxon>
        <taxon>Micromonosporaceae</taxon>
        <taxon>Paractinoplanes</taxon>
    </lineage>
</organism>
<dbReference type="RefSeq" id="WP_378978210.1">
    <property type="nucleotide sequence ID" value="NZ_JBHTBJ010000082.1"/>
</dbReference>
<gene>
    <name evidence="1" type="ORF">ACFQS1_39975</name>
</gene>
<dbReference type="GO" id="GO:0005524">
    <property type="term" value="F:ATP binding"/>
    <property type="evidence" value="ECO:0007669"/>
    <property type="project" value="UniProtKB-KW"/>
</dbReference>
<dbReference type="PANTHER" id="PTHR47691:SF3">
    <property type="entry name" value="HTH-TYPE TRANSCRIPTIONAL REGULATOR RV0890C-RELATED"/>
    <property type="match status" value="1"/>
</dbReference>
<sequence>MLPDLFVGRDAELATMTGIYGTASDCARAILIVGPGGIGKTWLGLRWSKRHLDQFPDGQLFVDLNGFTPGGYALQPSVVLNGFIGAFGVLSSFIPQDLNAKVGLYRSLVADKRLLVFLDNARDAAQLNYLLPTGPQCVVVVTSRDRLPDLATAGFGKNRLALGPLDRDCSYQLLARRIGSKRLDLELDATTEVLQSCQGFPLALAIAAGRISDHLDFPIAALSSGLSDAKTRLEELSYGDSTNDLSAVLSWSSRSLNKQEADMFALLGATPSSDTSESAAASVAALSANDTRLILRSLENASLLNAVSPGRWRMHDLVHLYARSLFDVLSSEIREPALARLLDHHARTAFACDRLLHPARLEIEMGKPRPGVAVERLGSEAEALEWLRAQHLPLMTALNVAMERNFVDYAWKIAWSLDTFNHRMGHLQDQVLAWKIGLDAATRRRSSMDEALACRRLGVAYSRIGENDLALNLLDRSLEIAAALDDRLSKGHVHRALARVRELQGNYPKALHHALRALENYRDCLVPTWQADALNLIGWYRALLGDFAQAAMDCSTALALHREHHDFDGEANTLDSLAYILHMTGSHDQALAYYTSALDIFRRIGRDYEEANSLHRMGRVYLALGMPEDARRCWQDAHTLYRAQGRESAAVKLEHDIQTLAIGSAD</sequence>
<dbReference type="PANTHER" id="PTHR47691">
    <property type="entry name" value="REGULATOR-RELATED"/>
    <property type="match status" value="1"/>
</dbReference>
<dbReference type="InterPro" id="IPR027417">
    <property type="entry name" value="P-loop_NTPase"/>
</dbReference>
<proteinExistence type="predicted"/>
<dbReference type="Gene3D" id="3.40.50.300">
    <property type="entry name" value="P-loop containing nucleotide triphosphate hydrolases"/>
    <property type="match status" value="1"/>
</dbReference>
<dbReference type="SUPFAM" id="SSF48452">
    <property type="entry name" value="TPR-like"/>
    <property type="match status" value="2"/>
</dbReference>
<name>A0ABW2I5K6_9ACTN</name>
<reference evidence="2" key="1">
    <citation type="journal article" date="2019" name="Int. J. Syst. Evol. Microbiol.">
        <title>The Global Catalogue of Microorganisms (GCM) 10K type strain sequencing project: providing services to taxonomists for standard genome sequencing and annotation.</title>
        <authorList>
            <consortium name="The Broad Institute Genomics Platform"/>
            <consortium name="The Broad Institute Genome Sequencing Center for Infectious Disease"/>
            <person name="Wu L."/>
            <person name="Ma J."/>
        </authorList>
    </citation>
    <scope>NUCLEOTIDE SEQUENCE [LARGE SCALE GENOMIC DNA]</scope>
    <source>
        <strain evidence="2">XZYJT-10</strain>
    </source>
</reference>
<dbReference type="Proteomes" id="UP001596548">
    <property type="component" value="Unassembled WGS sequence"/>
</dbReference>